<evidence type="ECO:0000313" key="11">
    <source>
        <dbReference type="Proteomes" id="UP000625711"/>
    </source>
</evidence>
<evidence type="ECO:0000256" key="8">
    <source>
        <dbReference type="SAM" id="Phobius"/>
    </source>
</evidence>
<name>A0A834MLB5_RHYFE</name>
<evidence type="ECO:0000256" key="4">
    <source>
        <dbReference type="ARBA" id="ARBA00022963"/>
    </source>
</evidence>
<evidence type="ECO:0000256" key="6">
    <source>
        <dbReference type="ARBA" id="ARBA00023180"/>
    </source>
</evidence>
<keyword evidence="4" id="KW-0442">Lipid degradation</keyword>
<feature type="active site" description="Charge relay system" evidence="7">
    <location>
        <position position="403"/>
    </location>
</feature>
<dbReference type="Gene3D" id="3.40.50.1820">
    <property type="entry name" value="alpha/beta hydrolase"/>
    <property type="match status" value="1"/>
</dbReference>
<accession>A0A834MLB5</accession>
<keyword evidence="5" id="KW-0443">Lipid metabolism</keyword>
<dbReference type="Pfam" id="PF04083">
    <property type="entry name" value="Abhydro_lipase"/>
    <property type="match status" value="1"/>
</dbReference>
<reference evidence="10" key="1">
    <citation type="submission" date="2020-08" db="EMBL/GenBank/DDBJ databases">
        <title>Genome sequencing and assembly of the red palm weevil Rhynchophorus ferrugineus.</title>
        <authorList>
            <person name="Dias G.B."/>
            <person name="Bergman C.M."/>
            <person name="Manee M."/>
        </authorList>
    </citation>
    <scope>NUCLEOTIDE SEQUENCE</scope>
    <source>
        <strain evidence="10">AA-2017</strain>
        <tissue evidence="10">Whole larva</tissue>
    </source>
</reference>
<sequence length="459" mass="53050">MDAIQNARKQIDDVYDQAGETFEGFFAPVRVYVKSAFFFLLVIIDAVSYTKWYERVKTVIIFSISFLFFTSIAILIGKSPPQHPDVGLTLFQFCEKYNYSLEAVDLTTEDGYVITVHRIRWPRYKKSCPDQRPVVLMMHGITGSSADFIVQGVGKSLAFQLADQGFDVWIGNQRGNFYSRRHIMLDADFDQSFWDFSYHEIGLYDLPAMIDHVIKTTNQTKLTYVGLSQGCTAYLVMTSLKPQYNNKILVANLMAPAISLYNNRNILFKLWQYTNFIVEPLFNFFEIHEILRRDHITSQLLAYLCVGPHKIANWICTKQVGKILSGMNGDEIDYDIFPNTFYNYPSGTSVKQLLHFLQSKISGNFSHYNYYDQNPIIYNSLTPPLYDISKSTAPVAVYFSRGDDFLNVETLYNELKKMPNVVLKYKVPNDNFNHADFILNRDINKLLYNKVIGIIKKYN</sequence>
<dbReference type="InterPro" id="IPR029058">
    <property type="entry name" value="AB_hydrolase_fold"/>
</dbReference>
<protein>
    <recommendedName>
        <fullName evidence="9">Partial AB-hydrolase lipase domain-containing protein</fullName>
    </recommendedName>
</protein>
<dbReference type="PIRSF" id="PIRSF000862">
    <property type="entry name" value="Steryl_ester_lip"/>
    <property type="match status" value="1"/>
</dbReference>
<feature type="active site" description="Charge relay system" evidence="7">
    <location>
        <position position="434"/>
    </location>
</feature>
<feature type="transmembrane region" description="Helical" evidence="8">
    <location>
        <begin position="59"/>
        <end position="77"/>
    </location>
</feature>
<proteinExistence type="inferred from homology"/>
<evidence type="ECO:0000313" key="10">
    <source>
        <dbReference type="EMBL" id="KAF7287998.1"/>
    </source>
</evidence>
<gene>
    <name evidence="10" type="ORF">GWI33_000058</name>
</gene>
<keyword evidence="8" id="KW-0472">Membrane</keyword>
<keyword evidence="3" id="KW-0378">Hydrolase</keyword>
<dbReference type="Proteomes" id="UP000625711">
    <property type="component" value="Unassembled WGS sequence"/>
</dbReference>
<dbReference type="FunFam" id="3.40.50.1820:FF:000057">
    <property type="entry name" value="Lipase"/>
    <property type="match status" value="1"/>
</dbReference>
<evidence type="ECO:0000259" key="9">
    <source>
        <dbReference type="Pfam" id="PF04083"/>
    </source>
</evidence>
<evidence type="ECO:0000256" key="1">
    <source>
        <dbReference type="ARBA" id="ARBA00010701"/>
    </source>
</evidence>
<dbReference type="SUPFAM" id="SSF53474">
    <property type="entry name" value="alpha/beta-Hydrolases"/>
    <property type="match status" value="1"/>
</dbReference>
<dbReference type="PANTHER" id="PTHR11005">
    <property type="entry name" value="LYSOSOMAL ACID LIPASE-RELATED"/>
    <property type="match status" value="1"/>
</dbReference>
<keyword evidence="8" id="KW-1133">Transmembrane helix</keyword>
<dbReference type="GO" id="GO:0016042">
    <property type="term" value="P:lipid catabolic process"/>
    <property type="evidence" value="ECO:0007669"/>
    <property type="project" value="UniProtKB-KW"/>
</dbReference>
<feature type="active site" description="Nucleophile" evidence="7">
    <location>
        <position position="228"/>
    </location>
</feature>
<keyword evidence="2" id="KW-0732">Signal</keyword>
<evidence type="ECO:0000256" key="2">
    <source>
        <dbReference type="ARBA" id="ARBA00022729"/>
    </source>
</evidence>
<feature type="domain" description="Partial AB-hydrolase lipase" evidence="9">
    <location>
        <begin position="92"/>
        <end position="151"/>
    </location>
</feature>
<evidence type="ECO:0000256" key="7">
    <source>
        <dbReference type="PIRSR" id="PIRSR000862-1"/>
    </source>
</evidence>
<dbReference type="GO" id="GO:0016788">
    <property type="term" value="F:hydrolase activity, acting on ester bonds"/>
    <property type="evidence" value="ECO:0007669"/>
    <property type="project" value="InterPro"/>
</dbReference>
<dbReference type="InterPro" id="IPR025483">
    <property type="entry name" value="Lipase_euk"/>
</dbReference>
<evidence type="ECO:0000256" key="3">
    <source>
        <dbReference type="ARBA" id="ARBA00022801"/>
    </source>
</evidence>
<dbReference type="AlphaFoldDB" id="A0A834MLB5"/>
<comment type="similarity">
    <text evidence="1">Belongs to the AB hydrolase superfamily. Lipase family.</text>
</comment>
<keyword evidence="11" id="KW-1185">Reference proteome</keyword>
<keyword evidence="8" id="KW-0812">Transmembrane</keyword>
<organism evidence="10 11">
    <name type="scientific">Rhynchophorus ferrugineus</name>
    <name type="common">Red palm weevil</name>
    <name type="synonym">Curculio ferrugineus</name>
    <dbReference type="NCBI Taxonomy" id="354439"/>
    <lineage>
        <taxon>Eukaryota</taxon>
        <taxon>Metazoa</taxon>
        <taxon>Ecdysozoa</taxon>
        <taxon>Arthropoda</taxon>
        <taxon>Hexapoda</taxon>
        <taxon>Insecta</taxon>
        <taxon>Pterygota</taxon>
        <taxon>Neoptera</taxon>
        <taxon>Endopterygota</taxon>
        <taxon>Coleoptera</taxon>
        <taxon>Polyphaga</taxon>
        <taxon>Cucujiformia</taxon>
        <taxon>Curculionidae</taxon>
        <taxon>Dryophthorinae</taxon>
        <taxon>Rhynchophorus</taxon>
    </lineage>
</organism>
<dbReference type="EMBL" id="JAACXV010000001">
    <property type="protein sequence ID" value="KAF7287998.1"/>
    <property type="molecule type" value="Genomic_DNA"/>
</dbReference>
<comment type="caution">
    <text evidence="10">The sequence shown here is derived from an EMBL/GenBank/DDBJ whole genome shotgun (WGS) entry which is preliminary data.</text>
</comment>
<dbReference type="OrthoDB" id="9974421at2759"/>
<evidence type="ECO:0000256" key="5">
    <source>
        <dbReference type="ARBA" id="ARBA00023098"/>
    </source>
</evidence>
<dbReference type="InterPro" id="IPR006693">
    <property type="entry name" value="AB_hydrolase_lipase"/>
</dbReference>
<keyword evidence="6" id="KW-0325">Glycoprotein</keyword>